<dbReference type="Pfam" id="PF00990">
    <property type="entry name" value="GGDEF"/>
    <property type="match status" value="1"/>
</dbReference>
<feature type="domain" description="PAS" evidence="1">
    <location>
        <begin position="51"/>
        <end position="120"/>
    </location>
</feature>
<reference evidence="5 6" key="1">
    <citation type="submission" date="2019-03" db="EMBL/GenBank/DDBJ databases">
        <title>Genomic Encyclopedia of Type Strains, Phase III (KMG-III): the genomes of soil and plant-associated and newly described type strains.</title>
        <authorList>
            <person name="Whitman W."/>
        </authorList>
    </citation>
    <scope>NUCLEOTIDE SEQUENCE [LARGE SCALE GENOMIC DNA]</scope>
    <source>
        <strain evidence="5 6">CGMCC 1.7660</strain>
    </source>
</reference>
<dbReference type="InterPro" id="IPR000014">
    <property type="entry name" value="PAS"/>
</dbReference>
<dbReference type="InterPro" id="IPR035919">
    <property type="entry name" value="EAL_sf"/>
</dbReference>
<evidence type="ECO:0000259" key="3">
    <source>
        <dbReference type="PROSITE" id="PS50883"/>
    </source>
</evidence>
<dbReference type="SMART" id="SM00091">
    <property type="entry name" value="PAS"/>
    <property type="match status" value="1"/>
</dbReference>
<evidence type="ECO:0000259" key="1">
    <source>
        <dbReference type="PROSITE" id="PS50112"/>
    </source>
</evidence>
<dbReference type="NCBIfam" id="TIGR00229">
    <property type="entry name" value="sensory_box"/>
    <property type="match status" value="1"/>
</dbReference>
<feature type="domain" description="GGDEF" evidence="4">
    <location>
        <begin position="214"/>
        <end position="349"/>
    </location>
</feature>
<gene>
    <name evidence="5" type="ORF">A8950_2135</name>
</gene>
<protein>
    <submittedName>
        <fullName evidence="5">PAS domain S-box-containing protein/diguanylate cyclase (GGDEF)-like protein</fullName>
    </submittedName>
</protein>
<dbReference type="Gene3D" id="3.20.20.450">
    <property type="entry name" value="EAL domain"/>
    <property type="match status" value="1"/>
</dbReference>
<dbReference type="InterPro" id="IPR043128">
    <property type="entry name" value="Rev_trsase/Diguanyl_cyclase"/>
</dbReference>
<dbReference type="AlphaFoldDB" id="A0A4R6WN32"/>
<dbReference type="SUPFAM" id="SSF141868">
    <property type="entry name" value="EAL domain-like"/>
    <property type="match status" value="1"/>
</dbReference>
<dbReference type="SMART" id="SM00267">
    <property type="entry name" value="GGDEF"/>
    <property type="match status" value="1"/>
</dbReference>
<feature type="domain" description="PAC" evidence="2">
    <location>
        <begin position="132"/>
        <end position="182"/>
    </location>
</feature>
<dbReference type="OrthoDB" id="7251575at2"/>
<dbReference type="PANTHER" id="PTHR44757">
    <property type="entry name" value="DIGUANYLATE CYCLASE DGCP"/>
    <property type="match status" value="1"/>
</dbReference>
<dbReference type="NCBIfam" id="TIGR00254">
    <property type="entry name" value="GGDEF"/>
    <property type="match status" value="1"/>
</dbReference>
<dbReference type="InterPro" id="IPR035965">
    <property type="entry name" value="PAS-like_dom_sf"/>
</dbReference>
<dbReference type="PROSITE" id="PS50112">
    <property type="entry name" value="PAS"/>
    <property type="match status" value="1"/>
</dbReference>
<dbReference type="InterPro" id="IPR029787">
    <property type="entry name" value="Nucleotide_cyclase"/>
</dbReference>
<comment type="caution">
    <text evidence="5">The sequence shown here is derived from an EMBL/GenBank/DDBJ whole genome shotgun (WGS) entry which is preliminary data.</text>
</comment>
<keyword evidence="6" id="KW-1185">Reference proteome</keyword>
<dbReference type="SMART" id="SM00052">
    <property type="entry name" value="EAL"/>
    <property type="match status" value="1"/>
</dbReference>
<sequence length="618" mass="67589">MIASLTQMLPTIAALAILGLGATSVLCWRQWQMTRAAKRLALGEAARLRVSEQRFRHLADAAFEGIVIHRRGVILDVNARLARMLGYRPEDLVGRKLHDLTDPAMHDILTAHLKALEAGEQQGDSAQVAQPKESETLLRHADGSVITADIYARPLPYEGGDARVIIVRDTRERKAAEERIRHLAHHDGLTGLPNRALFRDRLIQAVARAKRSGTTVAVISLDLDKFRTVNEIGGTEAGDALLREVALRLGDSIRADDTVARISGDEFAIIQVGVSHPDGPAVLANRLVKAMAQPFALKQLAEPLVVGASVGIALFPEDGACGDSLMRAAEEARARAKEAGRGTYRFFEPEMDRRLVERRKLEADLRQALAADHLELFYQPLADCRSVSVQGFEALLRWRHPERGMVSPAEFIPLAEECGLINAMGAWVLRTACREAATWPAHISVAVNLSPVQFRQPDLAAEILAILAETGLVPQRLELEITEGVLIVEPERTLATLNELKAAGVRISLDDFGTGYSSLSYLQRFPFDKLKIDRSFIHAMESHAGSMAIVRAVIALGRSLHLAVTAEGVETEKQLVLLQAQACDQAQGYLLGKPVPAAEARHLIADNRPLLPRVQAAE</sequence>
<dbReference type="Gene3D" id="3.30.70.270">
    <property type="match status" value="1"/>
</dbReference>
<evidence type="ECO:0000259" key="2">
    <source>
        <dbReference type="PROSITE" id="PS50113"/>
    </source>
</evidence>
<accession>A0A4R6WN32</accession>
<evidence type="ECO:0000313" key="5">
    <source>
        <dbReference type="EMBL" id="TDQ82313.1"/>
    </source>
</evidence>
<dbReference type="InterPro" id="IPR000160">
    <property type="entry name" value="GGDEF_dom"/>
</dbReference>
<dbReference type="Gene3D" id="3.30.450.20">
    <property type="entry name" value="PAS domain"/>
    <property type="match status" value="1"/>
</dbReference>
<dbReference type="FunFam" id="3.20.20.450:FF:000001">
    <property type="entry name" value="Cyclic di-GMP phosphodiesterase yahA"/>
    <property type="match status" value="1"/>
</dbReference>
<dbReference type="Pfam" id="PF13426">
    <property type="entry name" value="PAS_9"/>
    <property type="match status" value="1"/>
</dbReference>
<dbReference type="SUPFAM" id="SSF55785">
    <property type="entry name" value="PYP-like sensor domain (PAS domain)"/>
    <property type="match status" value="1"/>
</dbReference>
<name>A0A4R6WN32_9PROT</name>
<dbReference type="CDD" id="cd00130">
    <property type="entry name" value="PAS"/>
    <property type="match status" value="1"/>
</dbReference>
<evidence type="ECO:0000313" key="6">
    <source>
        <dbReference type="Proteomes" id="UP000295783"/>
    </source>
</evidence>
<dbReference type="PANTHER" id="PTHR44757:SF2">
    <property type="entry name" value="BIOFILM ARCHITECTURE MAINTENANCE PROTEIN MBAA"/>
    <property type="match status" value="1"/>
</dbReference>
<dbReference type="Proteomes" id="UP000295783">
    <property type="component" value="Unassembled WGS sequence"/>
</dbReference>
<dbReference type="CDD" id="cd01948">
    <property type="entry name" value="EAL"/>
    <property type="match status" value="1"/>
</dbReference>
<dbReference type="SUPFAM" id="SSF55073">
    <property type="entry name" value="Nucleotide cyclase"/>
    <property type="match status" value="1"/>
</dbReference>
<organism evidence="5 6">
    <name type="scientific">Dongia mobilis</name>
    <dbReference type="NCBI Taxonomy" id="578943"/>
    <lineage>
        <taxon>Bacteria</taxon>
        <taxon>Pseudomonadati</taxon>
        <taxon>Pseudomonadota</taxon>
        <taxon>Alphaproteobacteria</taxon>
        <taxon>Rhodospirillales</taxon>
        <taxon>Dongiaceae</taxon>
        <taxon>Dongia</taxon>
    </lineage>
</organism>
<proteinExistence type="predicted"/>
<dbReference type="PROSITE" id="PS50887">
    <property type="entry name" value="GGDEF"/>
    <property type="match status" value="1"/>
</dbReference>
<evidence type="ECO:0000259" key="4">
    <source>
        <dbReference type="PROSITE" id="PS50887"/>
    </source>
</evidence>
<dbReference type="PROSITE" id="PS50113">
    <property type="entry name" value="PAC"/>
    <property type="match status" value="1"/>
</dbReference>
<feature type="domain" description="EAL" evidence="3">
    <location>
        <begin position="358"/>
        <end position="608"/>
    </location>
</feature>
<dbReference type="InterPro" id="IPR000700">
    <property type="entry name" value="PAS-assoc_C"/>
</dbReference>
<dbReference type="InterPro" id="IPR001633">
    <property type="entry name" value="EAL_dom"/>
</dbReference>
<dbReference type="EMBL" id="SNYW01000008">
    <property type="protein sequence ID" value="TDQ82313.1"/>
    <property type="molecule type" value="Genomic_DNA"/>
</dbReference>
<dbReference type="PROSITE" id="PS50883">
    <property type="entry name" value="EAL"/>
    <property type="match status" value="1"/>
</dbReference>
<dbReference type="RefSeq" id="WP_133613601.1">
    <property type="nucleotide sequence ID" value="NZ_SNYW01000008.1"/>
</dbReference>
<dbReference type="CDD" id="cd01949">
    <property type="entry name" value="GGDEF"/>
    <property type="match status" value="1"/>
</dbReference>
<dbReference type="Pfam" id="PF00563">
    <property type="entry name" value="EAL"/>
    <property type="match status" value="1"/>
</dbReference>
<dbReference type="InterPro" id="IPR052155">
    <property type="entry name" value="Biofilm_reg_signaling"/>
</dbReference>